<feature type="domain" description="HTH lysR-type" evidence="6">
    <location>
        <begin position="2"/>
        <end position="59"/>
    </location>
</feature>
<evidence type="ECO:0000256" key="1">
    <source>
        <dbReference type="ARBA" id="ARBA00009437"/>
    </source>
</evidence>
<dbReference type="Gene3D" id="3.40.190.10">
    <property type="entry name" value="Periplasmic binding protein-like II"/>
    <property type="match status" value="2"/>
</dbReference>
<keyword evidence="5" id="KW-0804">Transcription</keyword>
<evidence type="ECO:0000256" key="5">
    <source>
        <dbReference type="ARBA" id="ARBA00023163"/>
    </source>
</evidence>
<reference evidence="7 8" key="1">
    <citation type="submission" date="2013-01" db="EMBL/GenBank/DDBJ databases">
        <title>Whole genome shotgun sequence of Gordonia soli NBRC 108243.</title>
        <authorList>
            <person name="Isaki-Nakamura S."/>
            <person name="Hosoyama A."/>
            <person name="Tsuchikane K."/>
            <person name="Ando Y."/>
            <person name="Baba S."/>
            <person name="Ohji S."/>
            <person name="Hamada M."/>
            <person name="Tamura T."/>
            <person name="Yamazoe A."/>
            <person name="Yamazaki S."/>
            <person name="Fujita N."/>
        </authorList>
    </citation>
    <scope>NUCLEOTIDE SEQUENCE [LARGE SCALE GENOMIC DNA]</scope>
    <source>
        <strain evidence="7 8">NBRC 108243</strain>
    </source>
</reference>
<name>M0QPU0_9ACTN</name>
<dbReference type="PANTHER" id="PTHR30346">
    <property type="entry name" value="TRANSCRIPTIONAL DUAL REGULATOR HCAR-RELATED"/>
    <property type="match status" value="1"/>
</dbReference>
<gene>
    <name evidence="7" type="ORF">GS4_38_00030</name>
</gene>
<evidence type="ECO:0000256" key="3">
    <source>
        <dbReference type="ARBA" id="ARBA00023125"/>
    </source>
</evidence>
<dbReference type="InterPro" id="IPR005119">
    <property type="entry name" value="LysR_subst-bd"/>
</dbReference>
<evidence type="ECO:0000313" key="8">
    <source>
        <dbReference type="Proteomes" id="UP000011666"/>
    </source>
</evidence>
<dbReference type="STRING" id="1223545.GS4_38_00030"/>
<keyword evidence="2" id="KW-0805">Transcription regulation</keyword>
<dbReference type="Proteomes" id="UP000011666">
    <property type="component" value="Unassembled WGS sequence"/>
</dbReference>
<dbReference type="InterPro" id="IPR036390">
    <property type="entry name" value="WH_DNA-bd_sf"/>
</dbReference>
<proteinExistence type="inferred from homology"/>
<dbReference type="GO" id="GO:0003677">
    <property type="term" value="F:DNA binding"/>
    <property type="evidence" value="ECO:0007669"/>
    <property type="project" value="UniProtKB-KW"/>
</dbReference>
<keyword evidence="4" id="KW-0010">Activator</keyword>
<dbReference type="FunFam" id="1.10.10.10:FF:000001">
    <property type="entry name" value="LysR family transcriptional regulator"/>
    <property type="match status" value="1"/>
</dbReference>
<dbReference type="InterPro" id="IPR000847">
    <property type="entry name" value="LysR_HTH_N"/>
</dbReference>
<dbReference type="Gene3D" id="1.10.10.10">
    <property type="entry name" value="Winged helix-like DNA-binding domain superfamily/Winged helix DNA-binding domain"/>
    <property type="match status" value="1"/>
</dbReference>
<dbReference type="InterPro" id="IPR036388">
    <property type="entry name" value="WH-like_DNA-bd_sf"/>
</dbReference>
<comment type="caution">
    <text evidence="7">The sequence shown here is derived from an EMBL/GenBank/DDBJ whole genome shotgun (WGS) entry which is preliminary data.</text>
</comment>
<dbReference type="PANTHER" id="PTHR30346:SF0">
    <property type="entry name" value="HCA OPERON TRANSCRIPTIONAL ACTIVATOR HCAR"/>
    <property type="match status" value="1"/>
</dbReference>
<dbReference type="SUPFAM" id="SSF53850">
    <property type="entry name" value="Periplasmic binding protein-like II"/>
    <property type="match status" value="1"/>
</dbReference>
<dbReference type="OrthoDB" id="3176554at2"/>
<evidence type="ECO:0000256" key="4">
    <source>
        <dbReference type="ARBA" id="ARBA00023159"/>
    </source>
</evidence>
<dbReference type="EMBL" id="BANX01000038">
    <property type="protein sequence ID" value="GAC70598.1"/>
    <property type="molecule type" value="Genomic_DNA"/>
</dbReference>
<dbReference type="RefSeq" id="WP_007624763.1">
    <property type="nucleotide sequence ID" value="NZ_BANX01000038.1"/>
</dbReference>
<dbReference type="Pfam" id="PF03466">
    <property type="entry name" value="LysR_substrate"/>
    <property type="match status" value="1"/>
</dbReference>
<accession>M0QPU0</accession>
<sequence>MFTLSQLESFVAVAETLHYGRAADRLSITQPPLSRRIQSLERELGVDLFDRAGRGVTLTPAGRALLGDARRILGLSDQAALSVRRALVGESGSVTLGFTGSSAHSVLDSVVGAARNRLPGIDLVLRERVSGSQLEELRSGGLDLGLLRPPVPAGAFEAVLVQREPLILAVPEAHPLASPSATPNIGDLDDEALVMYSPAEARYFYELLVSIFRDAGIAPRYVQHISQVHTILALVKAGLGLALVPAAAAAMAVRGVVLKEVDGIEARPVELFLTWRSSETEPPVLAIRNLVVEELRGS</sequence>
<protein>
    <submittedName>
        <fullName evidence="7">Putative LysR family transcriptional regulator</fullName>
    </submittedName>
</protein>
<keyword evidence="3" id="KW-0238">DNA-binding</keyword>
<dbReference type="GO" id="GO:0032993">
    <property type="term" value="C:protein-DNA complex"/>
    <property type="evidence" value="ECO:0007669"/>
    <property type="project" value="TreeGrafter"/>
</dbReference>
<evidence type="ECO:0000256" key="2">
    <source>
        <dbReference type="ARBA" id="ARBA00023015"/>
    </source>
</evidence>
<dbReference type="AlphaFoldDB" id="M0QPU0"/>
<evidence type="ECO:0000259" key="6">
    <source>
        <dbReference type="PROSITE" id="PS50931"/>
    </source>
</evidence>
<dbReference type="GO" id="GO:0003700">
    <property type="term" value="F:DNA-binding transcription factor activity"/>
    <property type="evidence" value="ECO:0007669"/>
    <property type="project" value="InterPro"/>
</dbReference>
<evidence type="ECO:0000313" key="7">
    <source>
        <dbReference type="EMBL" id="GAC70598.1"/>
    </source>
</evidence>
<dbReference type="PROSITE" id="PS50931">
    <property type="entry name" value="HTH_LYSR"/>
    <property type="match status" value="1"/>
</dbReference>
<organism evidence="7 8">
    <name type="scientific">Gordonia soli NBRC 108243</name>
    <dbReference type="NCBI Taxonomy" id="1223545"/>
    <lineage>
        <taxon>Bacteria</taxon>
        <taxon>Bacillati</taxon>
        <taxon>Actinomycetota</taxon>
        <taxon>Actinomycetes</taxon>
        <taxon>Mycobacteriales</taxon>
        <taxon>Gordoniaceae</taxon>
        <taxon>Gordonia</taxon>
    </lineage>
</organism>
<keyword evidence="8" id="KW-1185">Reference proteome</keyword>
<dbReference type="Pfam" id="PF00126">
    <property type="entry name" value="HTH_1"/>
    <property type="match status" value="1"/>
</dbReference>
<dbReference type="PRINTS" id="PR00039">
    <property type="entry name" value="HTHLYSR"/>
</dbReference>
<dbReference type="eggNOG" id="COG0583">
    <property type="taxonomic scope" value="Bacteria"/>
</dbReference>
<comment type="similarity">
    <text evidence="1">Belongs to the LysR transcriptional regulatory family.</text>
</comment>
<dbReference type="SUPFAM" id="SSF46785">
    <property type="entry name" value="Winged helix' DNA-binding domain"/>
    <property type="match status" value="1"/>
</dbReference>